<dbReference type="Gene3D" id="3.30.720.10">
    <property type="entry name" value="Signal recognition particle alu RNA binding heterodimer, srp9/1"/>
    <property type="match status" value="1"/>
</dbReference>
<protein>
    <recommendedName>
        <fullName evidence="7">Signal recognition particle subunit SRP14</fullName>
    </recommendedName>
    <alternativeName>
        <fullName evidence="7">Signal recognition particle 14 kDa protein</fullName>
    </alternativeName>
</protein>
<dbReference type="STRING" id="1231657.A0A1Y1ZTC4"/>
<evidence type="ECO:0000256" key="2">
    <source>
        <dbReference type="ARBA" id="ARBA00010349"/>
    </source>
</evidence>
<keyword evidence="5 7" id="KW-0733">Signal recognition particle</keyword>
<evidence type="ECO:0000313" key="10">
    <source>
        <dbReference type="Proteomes" id="UP000193144"/>
    </source>
</evidence>
<keyword evidence="4 7" id="KW-0694">RNA-binding</keyword>
<dbReference type="GO" id="GO:0030942">
    <property type="term" value="F:endoplasmic reticulum signal peptide binding"/>
    <property type="evidence" value="ECO:0007669"/>
    <property type="project" value="UniProtKB-UniRule"/>
</dbReference>
<feature type="compositionally biased region" description="Basic residues" evidence="8">
    <location>
        <begin position="119"/>
        <end position="135"/>
    </location>
</feature>
<feature type="region of interest" description="Disordered" evidence="8">
    <location>
        <begin position="39"/>
        <end position="86"/>
    </location>
</feature>
<comment type="caution">
    <text evidence="9">The sequence shown here is derived from an EMBL/GenBank/DDBJ whole genome shotgun (WGS) entry which is preliminary data.</text>
</comment>
<dbReference type="AlphaFoldDB" id="A0A1Y1ZTC4"/>
<gene>
    <name evidence="9" type="ORF">BCR34DRAFT_600035</name>
</gene>
<evidence type="ECO:0000256" key="8">
    <source>
        <dbReference type="SAM" id="MobiDB-lite"/>
    </source>
</evidence>
<evidence type="ECO:0000256" key="1">
    <source>
        <dbReference type="ARBA" id="ARBA00004496"/>
    </source>
</evidence>
<organism evidence="9 10">
    <name type="scientific">Clohesyomyces aquaticus</name>
    <dbReference type="NCBI Taxonomy" id="1231657"/>
    <lineage>
        <taxon>Eukaryota</taxon>
        <taxon>Fungi</taxon>
        <taxon>Dikarya</taxon>
        <taxon>Ascomycota</taxon>
        <taxon>Pezizomycotina</taxon>
        <taxon>Dothideomycetes</taxon>
        <taxon>Pleosporomycetidae</taxon>
        <taxon>Pleosporales</taxon>
        <taxon>Lindgomycetaceae</taxon>
        <taxon>Clohesyomyces</taxon>
    </lineage>
</organism>
<sequence>MAGEHVSNDEFFTQLANLFEYNRKKGHGTVYLTQKRVTADDGADAPSSAKVADDPLWDTHPENPLPIVIRANNNKSTKRKGTDREDIPKIKMSTVVQPDQLDAFYARYAEVCKAGMSALKKRDKKKKKKDKKKKKGGEAETKG</sequence>
<comment type="subcellular location">
    <subcellularLocation>
        <location evidence="1 7">Cytoplasm</location>
    </subcellularLocation>
</comment>
<evidence type="ECO:0000256" key="7">
    <source>
        <dbReference type="RuleBase" id="RU368100"/>
    </source>
</evidence>
<dbReference type="GO" id="GO:0008312">
    <property type="term" value="F:7S RNA binding"/>
    <property type="evidence" value="ECO:0007669"/>
    <property type="project" value="UniProtKB-UniRule"/>
</dbReference>
<dbReference type="SUPFAM" id="SSF54762">
    <property type="entry name" value="Signal recognition particle alu RNA binding heterodimer, SRP9/14"/>
    <property type="match status" value="1"/>
</dbReference>
<dbReference type="Pfam" id="PF02290">
    <property type="entry name" value="SRP14"/>
    <property type="match status" value="1"/>
</dbReference>
<keyword evidence="10" id="KW-1185">Reference proteome</keyword>
<dbReference type="PANTHER" id="PTHR12013">
    <property type="entry name" value="SIGNAL RECOGNITION PARTICLE 14 KD PROTEIN"/>
    <property type="match status" value="1"/>
</dbReference>
<keyword evidence="6 7" id="KW-0687">Ribonucleoprotein</keyword>
<keyword evidence="3 7" id="KW-0963">Cytoplasm</keyword>
<dbReference type="GO" id="GO:0005786">
    <property type="term" value="C:signal recognition particle, endoplasmic reticulum targeting"/>
    <property type="evidence" value="ECO:0007669"/>
    <property type="project" value="UniProtKB-UniRule"/>
</dbReference>
<reference evidence="9 10" key="1">
    <citation type="submission" date="2016-07" db="EMBL/GenBank/DDBJ databases">
        <title>Pervasive Adenine N6-methylation of Active Genes in Fungi.</title>
        <authorList>
            <consortium name="DOE Joint Genome Institute"/>
            <person name="Mondo S.J."/>
            <person name="Dannebaum R.O."/>
            <person name="Kuo R.C."/>
            <person name="Labutti K."/>
            <person name="Haridas S."/>
            <person name="Kuo A."/>
            <person name="Salamov A."/>
            <person name="Ahrendt S.R."/>
            <person name="Lipzen A."/>
            <person name="Sullivan W."/>
            <person name="Andreopoulos W.B."/>
            <person name="Clum A."/>
            <person name="Lindquist E."/>
            <person name="Daum C."/>
            <person name="Ramamoorthy G.K."/>
            <person name="Gryganskyi A."/>
            <person name="Culley D."/>
            <person name="Magnuson J.K."/>
            <person name="James T.Y."/>
            <person name="O'Malley M.A."/>
            <person name="Stajich J.E."/>
            <person name="Spatafora J.W."/>
            <person name="Visel A."/>
            <person name="Grigoriev I.V."/>
        </authorList>
    </citation>
    <scope>NUCLEOTIDE SEQUENCE [LARGE SCALE GENOMIC DNA]</scope>
    <source>
        <strain evidence="9 10">CBS 115471</strain>
    </source>
</reference>
<dbReference type="GO" id="GO:0006614">
    <property type="term" value="P:SRP-dependent cotranslational protein targeting to membrane"/>
    <property type="evidence" value="ECO:0007669"/>
    <property type="project" value="UniProtKB-UniRule"/>
</dbReference>
<comment type="function">
    <text evidence="7">Component of the signal recognition particle (SRP) complex, a ribonucleoprotein complex that mediates the cotranslational targeting of secretory and membrane proteins to the endoplasmic reticulum (ER).</text>
</comment>
<proteinExistence type="inferred from homology"/>
<feature type="region of interest" description="Disordered" evidence="8">
    <location>
        <begin position="117"/>
        <end position="143"/>
    </location>
</feature>
<dbReference type="InterPro" id="IPR009018">
    <property type="entry name" value="Signal_recog_particle_SRP9/14"/>
</dbReference>
<comment type="similarity">
    <text evidence="2 7">Belongs to the SRP14 family.</text>
</comment>
<dbReference type="OrthoDB" id="19209at2759"/>
<evidence type="ECO:0000256" key="5">
    <source>
        <dbReference type="ARBA" id="ARBA00023135"/>
    </source>
</evidence>
<evidence type="ECO:0000256" key="4">
    <source>
        <dbReference type="ARBA" id="ARBA00022884"/>
    </source>
</evidence>
<feature type="compositionally biased region" description="Basic and acidic residues" evidence="8">
    <location>
        <begin position="51"/>
        <end position="61"/>
    </location>
</feature>
<dbReference type="Proteomes" id="UP000193144">
    <property type="component" value="Unassembled WGS sequence"/>
</dbReference>
<evidence type="ECO:0000313" key="9">
    <source>
        <dbReference type="EMBL" id="ORY13297.1"/>
    </source>
</evidence>
<dbReference type="InterPro" id="IPR003210">
    <property type="entry name" value="Signal_recog_particle_SRP14"/>
</dbReference>
<name>A0A1Y1ZTC4_9PLEO</name>
<accession>A0A1Y1ZTC4</accession>
<comment type="subunit">
    <text evidence="7">Component of a fungal signal recognition particle (SRP) complex that consists of a 7SL RNA molecule (scR1) and at least six protein subunits: SRP72, SRP68, SRP54, SEC65, SRP21 and SRP14.</text>
</comment>
<evidence type="ECO:0000256" key="3">
    <source>
        <dbReference type="ARBA" id="ARBA00022490"/>
    </source>
</evidence>
<dbReference type="EMBL" id="MCFA01000043">
    <property type="protein sequence ID" value="ORY13297.1"/>
    <property type="molecule type" value="Genomic_DNA"/>
</dbReference>
<evidence type="ECO:0000256" key="6">
    <source>
        <dbReference type="ARBA" id="ARBA00023274"/>
    </source>
</evidence>